<dbReference type="EC" id="2.5.1.87" evidence="5"/>
<evidence type="ECO:0000256" key="4">
    <source>
        <dbReference type="ARBA" id="ARBA00005432"/>
    </source>
</evidence>
<gene>
    <name evidence="14" type="ORF">H4R18_004674</name>
</gene>
<keyword evidence="11" id="KW-0472">Membrane</keyword>
<keyword evidence="7" id="KW-0812">Transmembrane</keyword>
<dbReference type="InterPro" id="IPR036424">
    <property type="entry name" value="UPP_synth-like_sf"/>
</dbReference>
<dbReference type="GO" id="GO:0005789">
    <property type="term" value="C:endoplasmic reticulum membrane"/>
    <property type="evidence" value="ECO:0007669"/>
    <property type="project" value="UniProtKB-SubCell"/>
</dbReference>
<evidence type="ECO:0000256" key="3">
    <source>
        <dbReference type="ARBA" id="ARBA00004922"/>
    </source>
</evidence>
<evidence type="ECO:0000313" key="14">
    <source>
        <dbReference type="EMBL" id="KAJ2778311.1"/>
    </source>
</evidence>
<dbReference type="GO" id="GO:1904423">
    <property type="term" value="C:dehydrodolichyl diphosphate synthase complex"/>
    <property type="evidence" value="ECO:0007669"/>
    <property type="project" value="InterPro"/>
</dbReference>
<evidence type="ECO:0000256" key="9">
    <source>
        <dbReference type="ARBA" id="ARBA00022842"/>
    </source>
</evidence>
<dbReference type="PANTHER" id="PTHR21528">
    <property type="entry name" value="DEHYDRODOLICHYL DIPHOSPHATE SYNTHASE COMPLEX SUBUNIT NUS1"/>
    <property type="match status" value="1"/>
</dbReference>
<comment type="pathway">
    <text evidence="3">Protein modification; protein glycosylation.</text>
</comment>
<comment type="similarity">
    <text evidence="4">Belongs to the UPP synthase family.</text>
</comment>
<sequence>MLSAAWLVALVVLVALARVRGGRVKRGARRPLLDGACAAALRLVQLAFAAHASLQAWVRGSLAQAGLDVHELLLGGDPDAALERVGDFLAALPQRPEHLAVILPDAALRARGPPPGLAPSDVDNVEALCAWCLVAGVPRLSVYARDGGLEALVDPIAARLRDSKMAPRAFGGRTPAIRLEGAGRAESLGARLERPDLCVALWSRAHGYPALAALARDLCGAVRRGALAPADVTEARVAARLRDPAGAKHPELVVLWDGLACLPEFPPWQLQDAELVQVRPGTRSVGDALCRALAEYAAVEKRWGK</sequence>
<evidence type="ECO:0000256" key="11">
    <source>
        <dbReference type="ARBA" id="ARBA00023136"/>
    </source>
</evidence>
<evidence type="ECO:0000256" key="7">
    <source>
        <dbReference type="ARBA" id="ARBA00022692"/>
    </source>
</evidence>
<dbReference type="AlphaFoldDB" id="A0A9W8H3N2"/>
<keyword evidence="10" id="KW-1133">Transmembrane helix</keyword>
<accession>A0A9W8H3N2</accession>
<protein>
    <recommendedName>
        <fullName evidence="5">ditrans,polycis-polyprenyl diphosphate synthase [(2E,6E)-farnesyldiphosphate specific]</fullName>
        <ecNumber evidence="5">2.5.1.87</ecNumber>
    </recommendedName>
</protein>
<comment type="caution">
    <text evidence="14">The sequence shown here is derived from an EMBL/GenBank/DDBJ whole genome shotgun (WGS) entry which is preliminary data.</text>
</comment>
<keyword evidence="6" id="KW-0808">Transferase</keyword>
<dbReference type="OrthoDB" id="19639at2759"/>
<dbReference type="InterPro" id="IPR038887">
    <property type="entry name" value="Nus1/NgBR"/>
</dbReference>
<name>A0A9W8H3N2_9FUNG</name>
<evidence type="ECO:0000256" key="6">
    <source>
        <dbReference type="ARBA" id="ARBA00022679"/>
    </source>
</evidence>
<evidence type="ECO:0000256" key="12">
    <source>
        <dbReference type="ARBA" id="ARBA00047353"/>
    </source>
</evidence>
<evidence type="ECO:0000313" key="15">
    <source>
        <dbReference type="Proteomes" id="UP001140217"/>
    </source>
</evidence>
<evidence type="ECO:0000256" key="10">
    <source>
        <dbReference type="ARBA" id="ARBA00022989"/>
    </source>
</evidence>
<organism evidence="14 15">
    <name type="scientific">Coemansia javaensis</name>
    <dbReference type="NCBI Taxonomy" id="2761396"/>
    <lineage>
        <taxon>Eukaryota</taxon>
        <taxon>Fungi</taxon>
        <taxon>Fungi incertae sedis</taxon>
        <taxon>Zoopagomycota</taxon>
        <taxon>Kickxellomycotina</taxon>
        <taxon>Kickxellomycetes</taxon>
        <taxon>Kickxellales</taxon>
        <taxon>Kickxellaceae</taxon>
        <taxon>Coemansia</taxon>
    </lineage>
</organism>
<evidence type="ECO:0000256" key="13">
    <source>
        <dbReference type="SAM" id="SignalP"/>
    </source>
</evidence>
<proteinExistence type="inferred from homology"/>
<evidence type="ECO:0000256" key="8">
    <source>
        <dbReference type="ARBA" id="ARBA00022824"/>
    </source>
</evidence>
<dbReference type="PANTHER" id="PTHR21528:SF0">
    <property type="entry name" value="DEHYDRODOLICHYL DIPHOSPHATE SYNTHASE COMPLEX SUBUNIT NUS1"/>
    <property type="match status" value="1"/>
</dbReference>
<dbReference type="EMBL" id="JANBUL010000236">
    <property type="protein sequence ID" value="KAJ2778311.1"/>
    <property type="molecule type" value="Genomic_DNA"/>
</dbReference>
<keyword evidence="8" id="KW-0256">Endoplasmic reticulum</keyword>
<feature type="signal peptide" evidence="13">
    <location>
        <begin position="1"/>
        <end position="21"/>
    </location>
</feature>
<keyword evidence="13" id="KW-0732">Signal</keyword>
<evidence type="ECO:0000256" key="5">
    <source>
        <dbReference type="ARBA" id="ARBA00012596"/>
    </source>
</evidence>
<comment type="cofactor">
    <cofactor evidence="1">
        <name>Mg(2+)</name>
        <dbReference type="ChEBI" id="CHEBI:18420"/>
    </cofactor>
</comment>
<dbReference type="GO" id="GO:0045547">
    <property type="term" value="F:ditrans,polycis-polyprenyl diphosphate synthase [(2E,6E)-farnesyl diphosphate specific] activity"/>
    <property type="evidence" value="ECO:0007669"/>
    <property type="project" value="UniProtKB-EC"/>
</dbReference>
<feature type="chain" id="PRO_5040739588" description="ditrans,polycis-polyprenyl diphosphate synthase [(2E,6E)-farnesyldiphosphate specific]" evidence="13">
    <location>
        <begin position="22"/>
        <end position="305"/>
    </location>
</feature>
<comment type="catalytic activity">
    <reaction evidence="12">
        <text>n isopentenyl diphosphate + (2E,6E)-farnesyl diphosphate = a di-trans,poly-cis-polyprenyl diphosphate + n diphosphate</text>
        <dbReference type="Rhea" id="RHEA:53008"/>
        <dbReference type="Rhea" id="RHEA-COMP:19494"/>
        <dbReference type="ChEBI" id="CHEBI:33019"/>
        <dbReference type="ChEBI" id="CHEBI:128769"/>
        <dbReference type="ChEBI" id="CHEBI:136960"/>
        <dbReference type="ChEBI" id="CHEBI:175763"/>
        <dbReference type="EC" id="2.5.1.87"/>
    </reaction>
</comment>
<keyword evidence="9" id="KW-0460">Magnesium</keyword>
<reference evidence="14" key="1">
    <citation type="submission" date="2022-07" db="EMBL/GenBank/DDBJ databases">
        <title>Phylogenomic reconstructions and comparative analyses of Kickxellomycotina fungi.</title>
        <authorList>
            <person name="Reynolds N.K."/>
            <person name="Stajich J.E."/>
            <person name="Barry K."/>
            <person name="Grigoriev I.V."/>
            <person name="Crous P."/>
            <person name="Smith M.E."/>
        </authorList>
    </citation>
    <scope>NUCLEOTIDE SEQUENCE</scope>
    <source>
        <strain evidence="14">NBRC 105414</strain>
    </source>
</reference>
<evidence type="ECO:0000256" key="1">
    <source>
        <dbReference type="ARBA" id="ARBA00001946"/>
    </source>
</evidence>
<dbReference type="Proteomes" id="UP001140217">
    <property type="component" value="Unassembled WGS sequence"/>
</dbReference>
<evidence type="ECO:0000256" key="2">
    <source>
        <dbReference type="ARBA" id="ARBA00004586"/>
    </source>
</evidence>
<dbReference type="Gene3D" id="3.40.1180.10">
    <property type="entry name" value="Decaprenyl diphosphate synthase-like"/>
    <property type="match status" value="1"/>
</dbReference>
<dbReference type="SUPFAM" id="SSF64005">
    <property type="entry name" value="Undecaprenyl diphosphate synthase"/>
    <property type="match status" value="1"/>
</dbReference>
<comment type="subcellular location">
    <subcellularLocation>
        <location evidence="2">Endoplasmic reticulum membrane</location>
    </subcellularLocation>
</comment>
<keyword evidence="15" id="KW-1185">Reference proteome</keyword>